<feature type="compositionally biased region" description="Low complexity" evidence="1">
    <location>
        <begin position="63"/>
        <end position="75"/>
    </location>
</feature>
<dbReference type="Proteomes" id="UP000332933">
    <property type="component" value="Unassembled WGS sequence"/>
</dbReference>
<evidence type="ECO:0000256" key="1">
    <source>
        <dbReference type="SAM" id="MobiDB-lite"/>
    </source>
</evidence>
<name>A0A485KFU8_9STRA</name>
<accession>A0A485KFU8</accession>
<feature type="compositionally biased region" description="Pro residues" evidence="1">
    <location>
        <begin position="76"/>
        <end position="87"/>
    </location>
</feature>
<sequence>MVSTRKSAKPNSPDAAAAPTLPVASVSLSPSTRMSTDDDMDVEIINLLKPTANPAAGLDSPQTPTEAAAKADAVPPAEPSQDPPPGLPAGSAGGSAVDPLAQPSQPAKASSATMSATPAAATSPADAWAAFTATRVASAQEPRTKDVGVHRPSMDDLAPLLAKHAAGSLSFLDTLPIQKHDKREVVGWLHMATGQLTKSINEDAAMASLLIENHSLVKGDILVDIIKCERDLPNRILRWGIASDTALRQLQGVSLQIRLPAGPGKGKGTTMVSFPLTLPHALDGFYMDIPAGLQGQLEERLMFETLQRLEPRFLWGMYTSVSATTGLAGSRYRLHFLGSEIPSSLLQDGRMVEELIFRGRCLRVYGRGWFFRDKNWARLDLDAITAAGAPAKAPTQQPRITPEPPTKRKKMAFKDSNEWTDVRRKKSQGAVAPHVMHTPGFSKRLRGSRGALAHGLQCAQRLS</sequence>
<dbReference type="EMBL" id="CAADRA010003914">
    <property type="protein sequence ID" value="VFT84265.1"/>
    <property type="molecule type" value="Genomic_DNA"/>
</dbReference>
<dbReference type="EMBL" id="VJMH01003902">
    <property type="protein sequence ID" value="KAF0704469.1"/>
    <property type="molecule type" value="Genomic_DNA"/>
</dbReference>
<evidence type="ECO:0000313" key="6">
    <source>
        <dbReference type="EMBL" id="VFT83489.1"/>
    </source>
</evidence>
<organism evidence="6 8">
    <name type="scientific">Aphanomyces stellatus</name>
    <dbReference type="NCBI Taxonomy" id="120398"/>
    <lineage>
        <taxon>Eukaryota</taxon>
        <taxon>Sar</taxon>
        <taxon>Stramenopiles</taxon>
        <taxon>Oomycota</taxon>
        <taxon>Saprolegniomycetes</taxon>
        <taxon>Saprolegniales</taxon>
        <taxon>Verrucalvaceae</taxon>
        <taxon>Aphanomyces</taxon>
    </lineage>
</organism>
<keyword evidence="8" id="KW-1185">Reference proteome</keyword>
<evidence type="ECO:0000313" key="2">
    <source>
        <dbReference type="EMBL" id="KAF0704469.1"/>
    </source>
</evidence>
<dbReference type="AlphaFoldDB" id="A0A485KFU8"/>
<feature type="region of interest" description="Disordered" evidence="1">
    <location>
        <begin position="1"/>
        <end position="118"/>
    </location>
</feature>
<feature type="compositionally biased region" description="Low complexity" evidence="1">
    <location>
        <begin position="88"/>
        <end position="118"/>
    </location>
</feature>
<reference evidence="2" key="2">
    <citation type="submission" date="2019-06" db="EMBL/GenBank/DDBJ databases">
        <title>Genomics analysis of Aphanomyces spp. identifies a new class of oomycete effector associated with host adaptation.</title>
        <authorList>
            <person name="Gaulin E."/>
        </authorList>
    </citation>
    <scope>NUCLEOTIDE SEQUENCE</scope>
    <source>
        <strain evidence="2">CBS 578.67</strain>
    </source>
</reference>
<protein>
    <submittedName>
        <fullName evidence="5">Aste57867_5018 protein</fullName>
    </submittedName>
    <submittedName>
        <fullName evidence="6">Aste57867_6504 protein</fullName>
    </submittedName>
    <submittedName>
        <fullName evidence="7">Aste57867_7348 protein</fullName>
    </submittedName>
</protein>
<dbReference type="EMBL" id="CAADRA010001500">
    <property type="protein sequence ID" value="VFT82101.1"/>
    <property type="molecule type" value="Genomic_DNA"/>
</dbReference>
<evidence type="ECO:0000313" key="3">
    <source>
        <dbReference type="EMBL" id="KAF0707911.1"/>
    </source>
</evidence>
<feature type="region of interest" description="Disordered" evidence="1">
    <location>
        <begin position="390"/>
        <end position="409"/>
    </location>
</feature>
<dbReference type="EMBL" id="VJMH01001499">
    <property type="protein sequence ID" value="KAF0711848.1"/>
    <property type="molecule type" value="Genomic_DNA"/>
</dbReference>
<gene>
    <name evidence="6" type="primary">Aste57867_6504</name>
    <name evidence="5" type="synonym">Aste57867_5018</name>
    <name evidence="7" type="synonym">Aste57867_7348</name>
    <name evidence="4" type="ORF">As57867_005005</name>
    <name evidence="3" type="ORF">As57867_006487</name>
    <name evidence="2" type="ORF">As57867_007322</name>
    <name evidence="5" type="ORF">ASTE57867_5018</name>
    <name evidence="6" type="ORF">ASTE57867_6504</name>
    <name evidence="7" type="ORF">ASTE57867_7348</name>
</gene>
<evidence type="ECO:0000313" key="8">
    <source>
        <dbReference type="Proteomes" id="UP000332933"/>
    </source>
</evidence>
<evidence type="ECO:0000313" key="7">
    <source>
        <dbReference type="EMBL" id="VFT84265.1"/>
    </source>
</evidence>
<reference evidence="6 8" key="1">
    <citation type="submission" date="2019-03" db="EMBL/GenBank/DDBJ databases">
        <authorList>
            <person name="Gaulin E."/>
            <person name="Dumas B."/>
        </authorList>
    </citation>
    <scope>NUCLEOTIDE SEQUENCE [LARGE SCALE GENOMIC DNA]</scope>
    <source>
        <strain evidence="6">CBS 568.67</strain>
    </source>
</reference>
<dbReference type="EMBL" id="VJMH01002699">
    <property type="protein sequence ID" value="KAF0707911.1"/>
    <property type="molecule type" value="Genomic_DNA"/>
</dbReference>
<evidence type="ECO:0000313" key="5">
    <source>
        <dbReference type="EMBL" id="VFT82101.1"/>
    </source>
</evidence>
<dbReference type="EMBL" id="CAADRA010002701">
    <property type="protein sequence ID" value="VFT83489.1"/>
    <property type="molecule type" value="Genomic_DNA"/>
</dbReference>
<proteinExistence type="predicted"/>
<feature type="region of interest" description="Disordered" evidence="1">
    <location>
        <begin position="422"/>
        <end position="443"/>
    </location>
</feature>
<evidence type="ECO:0000313" key="4">
    <source>
        <dbReference type="EMBL" id="KAF0711848.1"/>
    </source>
</evidence>